<accession>A0A8J9YC30</accession>
<keyword evidence="1" id="KW-0175">Coiled coil</keyword>
<evidence type="ECO:0000313" key="2">
    <source>
        <dbReference type="EMBL" id="CAH0725219.1"/>
    </source>
</evidence>
<dbReference type="Gene3D" id="1.20.120.20">
    <property type="entry name" value="Apolipoprotein"/>
    <property type="match status" value="1"/>
</dbReference>
<reference evidence="2" key="1">
    <citation type="submission" date="2021-12" db="EMBL/GenBank/DDBJ databases">
        <authorList>
            <person name="Martin H S."/>
        </authorList>
    </citation>
    <scope>NUCLEOTIDE SEQUENCE</scope>
</reference>
<evidence type="ECO:0000313" key="3">
    <source>
        <dbReference type="Proteomes" id="UP000838878"/>
    </source>
</evidence>
<dbReference type="Proteomes" id="UP000838878">
    <property type="component" value="Chromosome 5"/>
</dbReference>
<protein>
    <submittedName>
        <fullName evidence="2">Uncharacterized protein</fullName>
    </submittedName>
</protein>
<organism evidence="2 3">
    <name type="scientific">Brenthis ino</name>
    <name type="common">lesser marbled fritillary</name>
    <dbReference type="NCBI Taxonomy" id="405034"/>
    <lineage>
        <taxon>Eukaryota</taxon>
        <taxon>Metazoa</taxon>
        <taxon>Ecdysozoa</taxon>
        <taxon>Arthropoda</taxon>
        <taxon>Hexapoda</taxon>
        <taxon>Insecta</taxon>
        <taxon>Pterygota</taxon>
        <taxon>Neoptera</taxon>
        <taxon>Endopterygota</taxon>
        <taxon>Lepidoptera</taxon>
        <taxon>Glossata</taxon>
        <taxon>Ditrysia</taxon>
        <taxon>Papilionoidea</taxon>
        <taxon>Nymphalidae</taxon>
        <taxon>Heliconiinae</taxon>
        <taxon>Argynnini</taxon>
        <taxon>Brenthis</taxon>
    </lineage>
</organism>
<feature type="coiled-coil region" evidence="1">
    <location>
        <begin position="159"/>
        <end position="186"/>
    </location>
</feature>
<dbReference type="EMBL" id="OV170225">
    <property type="protein sequence ID" value="CAH0725219.1"/>
    <property type="molecule type" value="Genomic_DNA"/>
</dbReference>
<dbReference type="AlphaFoldDB" id="A0A8J9YC30"/>
<gene>
    <name evidence="2" type="ORF">BINO364_LOCUS10829</name>
</gene>
<dbReference type="OrthoDB" id="6917049at2759"/>
<name>A0A8J9YC30_9NEOP</name>
<feature type="non-terminal residue" evidence="2">
    <location>
        <position position="293"/>
    </location>
</feature>
<proteinExistence type="predicted"/>
<evidence type="ECO:0000256" key="1">
    <source>
        <dbReference type="SAM" id="Coils"/>
    </source>
</evidence>
<keyword evidence="3" id="KW-1185">Reference proteome</keyword>
<sequence>MEEIGVRPYLLTNLCTIVSPPRHGWFSSVRLAIMTEIRFILVEHQGNPSKNALLLRQRRDVDFLANSSLLVEELIQNLRDSAKQALEAVNKFTSGINDLGKQFAEKIVDDIKNFRQRFNDAIKNITDRFTGAEQGVRNCIESHAKESDDVFVDIIDKSKLCADKRIEDVENLIESLKNLASNATDYISNVVTELKQCNENGQGIIIAGACFGRIAVTTELNGAVFATQSGFLIARIDLALATLPAALEICAGAGIVEAGVRTAKIYVDIGSCSVSSIYTSLIGNNESPTLSSV</sequence>